<keyword evidence="14" id="KW-1185">Reference proteome</keyword>
<feature type="domain" description="TonB C-terminal" evidence="12">
    <location>
        <begin position="153"/>
        <end position="246"/>
    </location>
</feature>
<keyword evidence="4" id="KW-1003">Cell membrane</keyword>
<accession>A0A841IVW3</accession>
<keyword evidence="6 11" id="KW-0812">Transmembrane</keyword>
<evidence type="ECO:0000256" key="8">
    <source>
        <dbReference type="ARBA" id="ARBA00022989"/>
    </source>
</evidence>
<dbReference type="RefSeq" id="WP_184076515.1">
    <property type="nucleotide sequence ID" value="NZ_JACIJP010000001.1"/>
</dbReference>
<sequence length="246" mass="25865">MAAALTQSDRRTWGGAAALAATAHAAFAALVLLWSRPAQPPLPEPVVLIELPPEGAPAPAVSAQKAVVEPRSQLVPPQTVTPPVDIPPVRAPLPRDPVTLPPPLPPLPTRVATPVQAPAVAQSAPAATAPTGSTTSTSTTPGSDPKAKRAEADYFSLISAHLNRRKTYPTEAKKARQEGVVTVRFTVARDGSVSNISLRRGSGHELLDTATLQLLQRVAPLPRMPASMQRDSITLSLPIDYSLRTN</sequence>
<dbReference type="SUPFAM" id="SSF74653">
    <property type="entry name" value="TolA/TonB C-terminal domain"/>
    <property type="match status" value="1"/>
</dbReference>
<dbReference type="PANTHER" id="PTHR33446">
    <property type="entry name" value="PROTEIN TONB-RELATED"/>
    <property type="match status" value="1"/>
</dbReference>
<evidence type="ECO:0000256" key="6">
    <source>
        <dbReference type="ARBA" id="ARBA00022692"/>
    </source>
</evidence>
<organism evidence="13 14">
    <name type="scientific">Sphingobium subterraneum</name>
    <dbReference type="NCBI Taxonomy" id="627688"/>
    <lineage>
        <taxon>Bacteria</taxon>
        <taxon>Pseudomonadati</taxon>
        <taxon>Pseudomonadota</taxon>
        <taxon>Alphaproteobacteria</taxon>
        <taxon>Sphingomonadales</taxon>
        <taxon>Sphingomonadaceae</taxon>
        <taxon>Sphingobium</taxon>
    </lineage>
</organism>
<evidence type="ECO:0000256" key="5">
    <source>
        <dbReference type="ARBA" id="ARBA00022519"/>
    </source>
</evidence>
<evidence type="ECO:0000256" key="4">
    <source>
        <dbReference type="ARBA" id="ARBA00022475"/>
    </source>
</evidence>
<dbReference type="PROSITE" id="PS52015">
    <property type="entry name" value="TONB_CTD"/>
    <property type="match status" value="1"/>
</dbReference>
<dbReference type="NCBIfam" id="TIGR01352">
    <property type="entry name" value="tonB_Cterm"/>
    <property type="match status" value="1"/>
</dbReference>
<evidence type="ECO:0000313" key="13">
    <source>
        <dbReference type="EMBL" id="MBB6122400.1"/>
    </source>
</evidence>
<dbReference type="PANTHER" id="PTHR33446:SF2">
    <property type="entry name" value="PROTEIN TONB"/>
    <property type="match status" value="1"/>
</dbReference>
<comment type="similarity">
    <text evidence="2">Belongs to the TonB family.</text>
</comment>
<keyword evidence="7" id="KW-0653">Protein transport</keyword>
<evidence type="ECO:0000256" key="1">
    <source>
        <dbReference type="ARBA" id="ARBA00004383"/>
    </source>
</evidence>
<feature type="transmembrane region" description="Helical" evidence="11">
    <location>
        <begin position="12"/>
        <end position="34"/>
    </location>
</feature>
<dbReference type="GO" id="GO:0098797">
    <property type="term" value="C:plasma membrane protein complex"/>
    <property type="evidence" value="ECO:0007669"/>
    <property type="project" value="TreeGrafter"/>
</dbReference>
<evidence type="ECO:0000256" key="11">
    <source>
        <dbReference type="SAM" id="Phobius"/>
    </source>
</evidence>
<evidence type="ECO:0000256" key="7">
    <source>
        <dbReference type="ARBA" id="ARBA00022927"/>
    </source>
</evidence>
<dbReference type="GO" id="GO:0055085">
    <property type="term" value="P:transmembrane transport"/>
    <property type="evidence" value="ECO:0007669"/>
    <property type="project" value="InterPro"/>
</dbReference>
<keyword evidence="9 11" id="KW-0472">Membrane</keyword>
<dbReference type="AlphaFoldDB" id="A0A841IVW3"/>
<dbReference type="Pfam" id="PF03544">
    <property type="entry name" value="TonB_C"/>
    <property type="match status" value="1"/>
</dbReference>
<comment type="subcellular location">
    <subcellularLocation>
        <location evidence="1">Cell inner membrane</location>
        <topology evidence="1">Single-pass membrane protein</topology>
        <orientation evidence="1">Periplasmic side</orientation>
    </subcellularLocation>
</comment>
<dbReference type="InterPro" id="IPR006260">
    <property type="entry name" value="TonB/TolA_C"/>
</dbReference>
<comment type="caution">
    <text evidence="13">The sequence shown here is derived from an EMBL/GenBank/DDBJ whole genome shotgun (WGS) entry which is preliminary data.</text>
</comment>
<dbReference type="InterPro" id="IPR037682">
    <property type="entry name" value="TonB_C"/>
</dbReference>
<feature type="compositionally biased region" description="Low complexity" evidence="10">
    <location>
        <begin position="109"/>
        <end position="143"/>
    </location>
</feature>
<dbReference type="GO" id="GO:0031992">
    <property type="term" value="F:energy transducer activity"/>
    <property type="evidence" value="ECO:0007669"/>
    <property type="project" value="TreeGrafter"/>
</dbReference>
<gene>
    <name evidence="13" type="ORF">FHS92_000107</name>
</gene>
<feature type="compositionally biased region" description="Pro residues" evidence="10">
    <location>
        <begin position="84"/>
        <end position="108"/>
    </location>
</feature>
<evidence type="ECO:0000259" key="12">
    <source>
        <dbReference type="PROSITE" id="PS52015"/>
    </source>
</evidence>
<dbReference type="Gene3D" id="3.30.1150.10">
    <property type="match status" value="1"/>
</dbReference>
<dbReference type="EMBL" id="JACIJP010000001">
    <property type="protein sequence ID" value="MBB6122400.1"/>
    <property type="molecule type" value="Genomic_DNA"/>
</dbReference>
<keyword evidence="3" id="KW-0813">Transport</keyword>
<dbReference type="InterPro" id="IPR051045">
    <property type="entry name" value="TonB-dependent_transducer"/>
</dbReference>
<evidence type="ECO:0000256" key="9">
    <source>
        <dbReference type="ARBA" id="ARBA00023136"/>
    </source>
</evidence>
<dbReference type="Proteomes" id="UP000552700">
    <property type="component" value="Unassembled WGS sequence"/>
</dbReference>
<name>A0A841IVW3_9SPHN</name>
<keyword evidence="8 11" id="KW-1133">Transmembrane helix</keyword>
<protein>
    <submittedName>
        <fullName evidence="13">Protein TonB</fullName>
    </submittedName>
</protein>
<evidence type="ECO:0000256" key="2">
    <source>
        <dbReference type="ARBA" id="ARBA00006555"/>
    </source>
</evidence>
<evidence type="ECO:0000256" key="3">
    <source>
        <dbReference type="ARBA" id="ARBA00022448"/>
    </source>
</evidence>
<keyword evidence="5" id="KW-0997">Cell inner membrane</keyword>
<feature type="region of interest" description="Disordered" evidence="10">
    <location>
        <begin position="57"/>
        <end position="148"/>
    </location>
</feature>
<dbReference type="GO" id="GO:0015031">
    <property type="term" value="P:protein transport"/>
    <property type="evidence" value="ECO:0007669"/>
    <property type="project" value="UniProtKB-KW"/>
</dbReference>
<proteinExistence type="inferred from homology"/>
<evidence type="ECO:0000256" key="10">
    <source>
        <dbReference type="SAM" id="MobiDB-lite"/>
    </source>
</evidence>
<evidence type="ECO:0000313" key="14">
    <source>
        <dbReference type="Proteomes" id="UP000552700"/>
    </source>
</evidence>
<reference evidence="13 14" key="1">
    <citation type="submission" date="2020-08" db="EMBL/GenBank/DDBJ databases">
        <title>Genomic Encyclopedia of Type Strains, Phase IV (KMG-IV): sequencing the most valuable type-strain genomes for metagenomic binning, comparative biology and taxonomic classification.</title>
        <authorList>
            <person name="Goeker M."/>
        </authorList>
    </citation>
    <scope>NUCLEOTIDE SEQUENCE [LARGE SCALE GENOMIC DNA]</scope>
    <source>
        <strain evidence="13 14">DSM 102255</strain>
    </source>
</reference>